<organism evidence="2 3">
    <name type="scientific">Winogradskyella immobilis</name>
    <dbReference type="NCBI Taxonomy" id="2816852"/>
    <lineage>
        <taxon>Bacteria</taxon>
        <taxon>Pseudomonadati</taxon>
        <taxon>Bacteroidota</taxon>
        <taxon>Flavobacteriia</taxon>
        <taxon>Flavobacteriales</taxon>
        <taxon>Flavobacteriaceae</taxon>
        <taxon>Winogradskyella</taxon>
    </lineage>
</organism>
<keyword evidence="1" id="KW-1133">Transmembrane helix</keyword>
<name>A0ABS8EM72_9FLAO</name>
<sequence>MKKIGGYIAFFGALAIVLDLFDRVPTLLQWIYNWGDTTAWAIKIGFIIIGAVLYFRGGKKQEDTTVEASNSEDKN</sequence>
<feature type="transmembrane region" description="Helical" evidence="1">
    <location>
        <begin position="7"/>
        <end position="32"/>
    </location>
</feature>
<feature type="transmembrane region" description="Helical" evidence="1">
    <location>
        <begin position="38"/>
        <end position="55"/>
    </location>
</feature>
<reference evidence="2" key="2">
    <citation type="submission" date="2021-10" db="EMBL/GenBank/DDBJ databases">
        <title>Genome of Winogradskyella sp. E313.</title>
        <authorList>
            <person name="Zhou Y."/>
        </authorList>
    </citation>
    <scope>NUCLEOTIDE SEQUENCE</scope>
    <source>
        <strain evidence="2">E313</strain>
    </source>
</reference>
<evidence type="ECO:0000313" key="2">
    <source>
        <dbReference type="EMBL" id="MCC1483952.1"/>
    </source>
</evidence>
<protein>
    <submittedName>
        <fullName evidence="2">Uncharacterized protein</fullName>
    </submittedName>
</protein>
<evidence type="ECO:0000313" key="3">
    <source>
        <dbReference type="Proteomes" id="UP000778797"/>
    </source>
</evidence>
<dbReference type="RefSeq" id="WP_227476402.1">
    <property type="nucleotide sequence ID" value="NZ_JAFMPT010000005.1"/>
</dbReference>
<evidence type="ECO:0000256" key="1">
    <source>
        <dbReference type="SAM" id="Phobius"/>
    </source>
</evidence>
<comment type="caution">
    <text evidence="2">The sequence shown here is derived from an EMBL/GenBank/DDBJ whole genome shotgun (WGS) entry which is preliminary data.</text>
</comment>
<accession>A0ABS8EM72</accession>
<dbReference type="EMBL" id="JAFMPT010000005">
    <property type="protein sequence ID" value="MCC1483952.1"/>
    <property type="molecule type" value="Genomic_DNA"/>
</dbReference>
<keyword evidence="1" id="KW-0812">Transmembrane</keyword>
<dbReference type="Proteomes" id="UP000778797">
    <property type="component" value="Unassembled WGS sequence"/>
</dbReference>
<gene>
    <name evidence="2" type="ORF">J1C55_05060</name>
</gene>
<proteinExistence type="predicted"/>
<keyword evidence="3" id="KW-1185">Reference proteome</keyword>
<reference evidence="2" key="1">
    <citation type="submission" date="2021-03" db="EMBL/GenBank/DDBJ databases">
        <authorList>
            <person name="Ping X."/>
        </authorList>
    </citation>
    <scope>NUCLEOTIDE SEQUENCE</scope>
    <source>
        <strain evidence="2">E313</strain>
    </source>
</reference>
<keyword evidence="1" id="KW-0472">Membrane</keyword>